<accession>C7N3B9</accession>
<dbReference type="PROSITE" id="PS00039">
    <property type="entry name" value="DEAD_ATP_HELICASE"/>
    <property type="match status" value="1"/>
</dbReference>
<feature type="domain" description="CpXC" evidence="1">
    <location>
        <begin position="14"/>
        <end position="141"/>
    </location>
</feature>
<evidence type="ECO:0000313" key="3">
    <source>
        <dbReference type="Proteomes" id="UP000002026"/>
    </source>
</evidence>
<name>C7N3B9_SLAHD</name>
<reference evidence="2 3" key="1">
    <citation type="journal article" date="2009" name="Stand. Genomic Sci.">
        <title>Complete genome sequence of Slackia heliotrinireducens type strain (RHS 1).</title>
        <authorList>
            <person name="Pukall R."/>
            <person name="Lapidus A."/>
            <person name="Nolan M."/>
            <person name="Copeland A."/>
            <person name="Glavina Del Rio T."/>
            <person name="Lucas S."/>
            <person name="Chen F."/>
            <person name="Tice H."/>
            <person name="Cheng J.F."/>
            <person name="Chertkov O."/>
            <person name="Bruce D."/>
            <person name="Goodwin L."/>
            <person name="Kuske C."/>
            <person name="Brettin T."/>
            <person name="Detter J.C."/>
            <person name="Han C."/>
            <person name="Pitluck S."/>
            <person name="Pati A."/>
            <person name="Mavrommatis K."/>
            <person name="Ivanova N."/>
            <person name="Ovchinnikova G."/>
            <person name="Chen A."/>
            <person name="Palaniappan K."/>
            <person name="Schneider S."/>
            <person name="Rohde M."/>
            <person name="Chain P."/>
            <person name="D'haeseleer P."/>
            <person name="Goker M."/>
            <person name="Bristow J."/>
            <person name="Eisen J.A."/>
            <person name="Markowitz V."/>
            <person name="Kyrpides N.C."/>
            <person name="Klenk H.P."/>
            <person name="Hugenholtz P."/>
        </authorList>
    </citation>
    <scope>NUCLEOTIDE SEQUENCE [LARGE SCALE GENOMIC DNA]</scope>
    <source>
        <strain evidence="3">ATCC 29202 / DSM 20476 / NCTC 11029 / RHS 1</strain>
    </source>
</reference>
<dbReference type="InterPro" id="IPR000629">
    <property type="entry name" value="RNA-helicase_DEAD-box_CS"/>
</dbReference>
<dbReference type="KEGG" id="shi:Shel_26400"/>
<dbReference type="Proteomes" id="UP000002026">
    <property type="component" value="Chromosome"/>
</dbReference>
<organism evidence="2 3">
    <name type="scientific">Slackia heliotrinireducens (strain ATCC 29202 / DSM 20476 / NCTC 11029 / RHS 1)</name>
    <name type="common">Peptococcus heliotrinreducens</name>
    <dbReference type="NCBI Taxonomy" id="471855"/>
    <lineage>
        <taxon>Bacteria</taxon>
        <taxon>Bacillati</taxon>
        <taxon>Actinomycetota</taxon>
        <taxon>Coriobacteriia</taxon>
        <taxon>Eggerthellales</taxon>
        <taxon>Eggerthellaceae</taxon>
        <taxon>Slackia</taxon>
    </lineage>
</organism>
<dbReference type="EMBL" id="CP001684">
    <property type="protein sequence ID" value="ACV23642.1"/>
    <property type="molecule type" value="Genomic_DNA"/>
</dbReference>
<dbReference type="Pfam" id="PF14353">
    <property type="entry name" value="CpXC"/>
    <property type="match status" value="1"/>
</dbReference>
<sequence length="223" mass="25034">MAQAKTIQPRSIQVKCPSCSHPGSVEVWPIITSTTDERAMELVLNGRLFEHVCPACGKKVAVAYDCLLHDVEHRAFLLYTTKENPEVTGPHRLMDARDALRAKSQNVDNYQLRLALTTFEFCEKVRIWHDGYDDRAIELMKVAIKRGMLKEGIIGARDVLIYERTIEENGGVSFVVVGEIPGDVVGVPQGYDYCKRIIDEADKGFDLVGEYRFGAAWANAYLP</sequence>
<dbReference type="HOGENOM" id="CLU_109345_0_0_11"/>
<dbReference type="InterPro" id="IPR025682">
    <property type="entry name" value="CpXC_dom"/>
</dbReference>
<proteinExistence type="predicted"/>
<dbReference type="RefSeq" id="WP_012799740.1">
    <property type="nucleotide sequence ID" value="NC_013165.1"/>
</dbReference>
<dbReference type="AlphaFoldDB" id="C7N3B9"/>
<evidence type="ECO:0000259" key="1">
    <source>
        <dbReference type="Pfam" id="PF14353"/>
    </source>
</evidence>
<protein>
    <recommendedName>
        <fullName evidence="1">CpXC domain-containing protein</fullName>
    </recommendedName>
</protein>
<gene>
    <name evidence="2" type="ordered locus">Shel_26400</name>
</gene>
<keyword evidence="3" id="KW-1185">Reference proteome</keyword>
<evidence type="ECO:0000313" key="2">
    <source>
        <dbReference type="EMBL" id="ACV23642.1"/>
    </source>
</evidence>